<evidence type="ECO:0000313" key="2">
    <source>
        <dbReference type="Proteomes" id="UP000034837"/>
    </source>
</evidence>
<organism evidence="1 2">
    <name type="scientific">Candidatus Magasanikbacteria bacterium GW2011_GWA2_42_32</name>
    <dbReference type="NCBI Taxonomy" id="1619039"/>
    <lineage>
        <taxon>Bacteria</taxon>
        <taxon>Candidatus Magasanikiibacteriota</taxon>
    </lineage>
</organism>
<accession>A0A0G1A098</accession>
<dbReference type="AlphaFoldDB" id="A0A0G1A098"/>
<proteinExistence type="predicted"/>
<dbReference type="EMBL" id="LCDO01000033">
    <property type="protein sequence ID" value="KKS54445.1"/>
    <property type="molecule type" value="Genomic_DNA"/>
</dbReference>
<comment type="caution">
    <text evidence="1">The sequence shown here is derived from an EMBL/GenBank/DDBJ whole genome shotgun (WGS) entry which is preliminary data.</text>
</comment>
<evidence type="ECO:0000313" key="1">
    <source>
        <dbReference type="EMBL" id="KKS54445.1"/>
    </source>
</evidence>
<sequence length="157" mass="17761">MSKISKKQLEANRQNAKLGGVKTEEGKAVSKYNALQHGLLSKQVLMGGENKKLLLDLEKRLRNELKPATEIELLLVDRISANIWRLKRALGFEKDEVISEYEGGLGLKGDADLFFRYEIMLERSIYKALHELQRIQAARMGEKPLAPIAIDVDVSKE</sequence>
<protein>
    <submittedName>
        <fullName evidence="1">Uncharacterized protein</fullName>
    </submittedName>
</protein>
<name>A0A0G1A098_9BACT</name>
<reference evidence="1 2" key="1">
    <citation type="journal article" date="2015" name="Nature">
        <title>rRNA introns, odd ribosomes, and small enigmatic genomes across a large radiation of phyla.</title>
        <authorList>
            <person name="Brown C.T."/>
            <person name="Hug L.A."/>
            <person name="Thomas B.C."/>
            <person name="Sharon I."/>
            <person name="Castelle C.J."/>
            <person name="Singh A."/>
            <person name="Wilkins M.J."/>
            <person name="Williams K.H."/>
            <person name="Banfield J.F."/>
        </authorList>
    </citation>
    <scope>NUCLEOTIDE SEQUENCE [LARGE SCALE GENOMIC DNA]</scope>
</reference>
<dbReference type="Proteomes" id="UP000034837">
    <property type="component" value="Unassembled WGS sequence"/>
</dbReference>
<gene>
    <name evidence="1" type="ORF">UV20_C0033G0005</name>
</gene>